<dbReference type="PANTHER" id="PTHR42953">
    <property type="entry name" value="HIGH-AFFINITY ZINC UPTAKE SYSTEM PROTEIN ZNUA-RELATED"/>
    <property type="match status" value="1"/>
</dbReference>
<dbReference type="Gene3D" id="3.40.50.1980">
    <property type="entry name" value="Nitrogenase molybdenum iron protein domain"/>
    <property type="match status" value="2"/>
</dbReference>
<dbReference type="RefSeq" id="WP_307280958.1">
    <property type="nucleotide sequence ID" value="NZ_JAUSVX010000015.1"/>
</dbReference>
<dbReference type="EMBL" id="JAUSVX010000015">
    <property type="protein sequence ID" value="MDQ0473117.1"/>
    <property type="molecule type" value="Genomic_DNA"/>
</dbReference>
<evidence type="ECO:0000256" key="2">
    <source>
        <dbReference type="ARBA" id="ARBA00011028"/>
    </source>
</evidence>
<evidence type="ECO:0000256" key="4">
    <source>
        <dbReference type="ARBA" id="ARBA00022723"/>
    </source>
</evidence>
<dbReference type="PRINTS" id="PR00690">
    <property type="entry name" value="ADHESNFAMILY"/>
</dbReference>
<evidence type="ECO:0000256" key="5">
    <source>
        <dbReference type="ARBA" id="ARBA00022729"/>
    </source>
</evidence>
<evidence type="ECO:0000256" key="1">
    <source>
        <dbReference type="ARBA" id="ARBA00004196"/>
    </source>
</evidence>
<evidence type="ECO:0000256" key="6">
    <source>
        <dbReference type="RuleBase" id="RU003512"/>
    </source>
</evidence>
<dbReference type="InterPro" id="IPR006128">
    <property type="entry name" value="Lipoprotein_PsaA-like"/>
</dbReference>
<keyword evidence="5 7" id="KW-0732">Signal</keyword>
<dbReference type="PANTHER" id="PTHR42953:SF1">
    <property type="entry name" value="METAL-BINDING PROTEIN HI_0362-RELATED"/>
    <property type="match status" value="1"/>
</dbReference>
<evidence type="ECO:0000256" key="3">
    <source>
        <dbReference type="ARBA" id="ARBA00022448"/>
    </source>
</evidence>
<dbReference type="InterPro" id="IPR006127">
    <property type="entry name" value="ZnuA-like"/>
</dbReference>
<dbReference type="SUPFAM" id="SSF53807">
    <property type="entry name" value="Helical backbone' metal receptor"/>
    <property type="match status" value="1"/>
</dbReference>
<comment type="similarity">
    <text evidence="2 6">Belongs to the bacterial solute-binding protein 9 family.</text>
</comment>
<evidence type="ECO:0000313" key="9">
    <source>
        <dbReference type="Proteomes" id="UP001242480"/>
    </source>
</evidence>
<comment type="caution">
    <text evidence="8">The sequence shown here is derived from an EMBL/GenBank/DDBJ whole genome shotgun (WGS) entry which is preliminary data.</text>
</comment>
<dbReference type="Pfam" id="PF01297">
    <property type="entry name" value="ZnuA"/>
    <property type="match status" value="1"/>
</dbReference>
<name>A0ABU0JJ07_9HYPH</name>
<comment type="subcellular location">
    <subcellularLocation>
        <location evidence="1">Cell envelope</location>
    </subcellularLocation>
</comment>
<keyword evidence="9" id="KW-1185">Reference proteome</keyword>
<keyword evidence="3 6" id="KW-0813">Transport</keyword>
<gene>
    <name evidence="8" type="ORF">QO011_006151</name>
</gene>
<dbReference type="InterPro" id="IPR050492">
    <property type="entry name" value="Bact_metal-bind_prot9"/>
</dbReference>
<sequence>MRTLLLALALTAALPGLATGARAADRTAVVAAENFYGELAEQIGGKHVAVTSILSNPDQDPHLFESSTSTAKAIDGAAIVIYNGVDYDPWMDKLLAASSKPDRVGIVAADLVGAKSGDNPHLWYKPETFPAVAKALAAALEQKDPAHAAEYKANLAKFEASLAPIAKQIAAVRQQHADTAVTATEPVFGYMAEALGFKMLNYEFQVATMNDTEPSPSQVAAFEQSLKDGSAKILFYNSQVTDETTKRLLALAKDNKVAVVGVTETEPKGKTLQTWFKSQLEEVQQALSPKSQ</sequence>
<reference evidence="8 9" key="1">
    <citation type="submission" date="2023-07" db="EMBL/GenBank/DDBJ databases">
        <title>Genomic Encyclopedia of Type Strains, Phase IV (KMG-IV): sequencing the most valuable type-strain genomes for metagenomic binning, comparative biology and taxonomic classification.</title>
        <authorList>
            <person name="Goeker M."/>
        </authorList>
    </citation>
    <scope>NUCLEOTIDE SEQUENCE [LARGE SCALE GENOMIC DNA]</scope>
    <source>
        <strain evidence="8 9">DSM 19619</strain>
    </source>
</reference>
<organism evidence="8 9">
    <name type="scientific">Labrys wisconsinensis</name>
    <dbReference type="NCBI Taxonomy" id="425677"/>
    <lineage>
        <taxon>Bacteria</taxon>
        <taxon>Pseudomonadati</taxon>
        <taxon>Pseudomonadota</taxon>
        <taxon>Alphaproteobacteria</taxon>
        <taxon>Hyphomicrobiales</taxon>
        <taxon>Xanthobacteraceae</taxon>
        <taxon>Labrys</taxon>
    </lineage>
</organism>
<feature type="signal peptide" evidence="7">
    <location>
        <begin position="1"/>
        <end position="23"/>
    </location>
</feature>
<proteinExistence type="inferred from homology"/>
<evidence type="ECO:0000256" key="7">
    <source>
        <dbReference type="SAM" id="SignalP"/>
    </source>
</evidence>
<keyword evidence="4" id="KW-0479">Metal-binding</keyword>
<evidence type="ECO:0000313" key="8">
    <source>
        <dbReference type="EMBL" id="MDQ0473117.1"/>
    </source>
</evidence>
<feature type="chain" id="PRO_5046588695" evidence="7">
    <location>
        <begin position="24"/>
        <end position="292"/>
    </location>
</feature>
<protein>
    <submittedName>
        <fullName evidence="8">Zinc/manganese transport system substrate-binding protein</fullName>
    </submittedName>
</protein>
<accession>A0ABU0JJ07</accession>
<dbReference type="Proteomes" id="UP001242480">
    <property type="component" value="Unassembled WGS sequence"/>
</dbReference>